<dbReference type="InterPro" id="IPR006135">
    <property type="entry name" value="T3SS_substrate_exporter"/>
</dbReference>
<evidence type="ECO:0000256" key="13">
    <source>
        <dbReference type="RuleBase" id="RU364091"/>
    </source>
</evidence>
<dbReference type="SUPFAM" id="SSF160544">
    <property type="entry name" value="EscU C-terminal domain-like"/>
    <property type="match status" value="1"/>
</dbReference>
<evidence type="ECO:0000256" key="4">
    <source>
        <dbReference type="ARBA" id="ARBA00022448"/>
    </source>
</evidence>
<evidence type="ECO:0000313" key="15">
    <source>
        <dbReference type="EMBL" id="ANJ74593.1"/>
    </source>
</evidence>
<dbReference type="Pfam" id="PF01312">
    <property type="entry name" value="Bac_export_2"/>
    <property type="match status" value="1"/>
</dbReference>
<comment type="caution">
    <text evidence="13">Lacks conserved residue(s) required for the propagation of feature annotation.</text>
</comment>
<keyword evidence="11 13" id="KW-1006">Bacterial flagellum protein export</keyword>
<keyword evidence="15" id="KW-0966">Cell projection</keyword>
<feature type="transmembrane region" description="Helical" evidence="13">
    <location>
        <begin position="89"/>
        <end position="110"/>
    </location>
</feature>
<evidence type="ECO:0000256" key="12">
    <source>
        <dbReference type="ARBA" id="ARBA00025078"/>
    </source>
</evidence>
<dbReference type="NCBIfam" id="TIGR00328">
    <property type="entry name" value="flhB"/>
    <property type="match status" value="1"/>
</dbReference>
<evidence type="ECO:0000256" key="5">
    <source>
        <dbReference type="ARBA" id="ARBA00022475"/>
    </source>
</evidence>
<feature type="transmembrane region" description="Helical" evidence="13">
    <location>
        <begin position="186"/>
        <end position="213"/>
    </location>
</feature>
<evidence type="ECO:0000256" key="11">
    <source>
        <dbReference type="ARBA" id="ARBA00023225"/>
    </source>
</evidence>
<dbReference type="PANTHER" id="PTHR30531:SF12">
    <property type="entry name" value="FLAGELLAR BIOSYNTHETIC PROTEIN FLHB"/>
    <property type="match status" value="1"/>
</dbReference>
<evidence type="ECO:0000256" key="1">
    <source>
        <dbReference type="ARBA" id="ARBA00004651"/>
    </source>
</evidence>
<dbReference type="OrthoDB" id="9807950at2"/>
<dbReference type="GO" id="GO:0044780">
    <property type="term" value="P:bacterial-type flagellum assembly"/>
    <property type="evidence" value="ECO:0007669"/>
    <property type="project" value="InterPro"/>
</dbReference>
<evidence type="ECO:0000256" key="10">
    <source>
        <dbReference type="ARBA" id="ARBA00023136"/>
    </source>
</evidence>
<dbReference type="PANTHER" id="PTHR30531">
    <property type="entry name" value="FLAGELLAR BIOSYNTHETIC PROTEIN FLHB"/>
    <property type="match status" value="1"/>
</dbReference>
<keyword evidence="6 13" id="KW-0812">Transmembrane</keyword>
<evidence type="ECO:0000313" key="16">
    <source>
        <dbReference type="Proteomes" id="UP000078572"/>
    </source>
</evidence>
<feature type="compositionally biased region" description="Basic and acidic residues" evidence="14">
    <location>
        <begin position="7"/>
        <end position="28"/>
    </location>
</feature>
<name>A0A192A2M6_9RALS</name>
<keyword evidence="9 13" id="KW-1133">Transmembrane helix</keyword>
<organism evidence="15 16">
    <name type="scientific">Ralstonia insidiosa</name>
    <dbReference type="NCBI Taxonomy" id="190721"/>
    <lineage>
        <taxon>Bacteria</taxon>
        <taxon>Pseudomonadati</taxon>
        <taxon>Pseudomonadota</taxon>
        <taxon>Betaproteobacteria</taxon>
        <taxon>Burkholderiales</taxon>
        <taxon>Burkholderiaceae</taxon>
        <taxon>Ralstonia</taxon>
    </lineage>
</organism>
<protein>
    <recommendedName>
        <fullName evidence="3 13">Flagellar biosynthetic protein FlhB</fullName>
    </recommendedName>
</protein>
<evidence type="ECO:0000256" key="2">
    <source>
        <dbReference type="ARBA" id="ARBA00010690"/>
    </source>
</evidence>
<reference evidence="16" key="1">
    <citation type="submission" date="2016-06" db="EMBL/GenBank/DDBJ databases">
        <authorList>
            <person name="Xu Y."/>
            <person name="Nagy A."/>
            <person name="Yan X."/>
            <person name="Kim S.W."/>
            <person name="Haley B."/>
            <person name="Liu N.T."/>
            <person name="Nou X."/>
        </authorList>
    </citation>
    <scope>NUCLEOTIDE SEQUENCE [LARGE SCALE GENOMIC DNA]</scope>
    <source>
        <strain evidence="16">ATCC 49129</strain>
    </source>
</reference>
<dbReference type="GO" id="GO:0009306">
    <property type="term" value="P:protein secretion"/>
    <property type="evidence" value="ECO:0007669"/>
    <property type="project" value="InterPro"/>
</dbReference>
<dbReference type="GeneID" id="61528030"/>
<feature type="transmembrane region" description="Helical" evidence="13">
    <location>
        <begin position="33"/>
        <end position="50"/>
    </location>
</feature>
<dbReference type="GO" id="GO:0005886">
    <property type="term" value="C:plasma membrane"/>
    <property type="evidence" value="ECO:0007669"/>
    <property type="project" value="UniProtKB-SubCell"/>
</dbReference>
<dbReference type="Gene3D" id="3.40.1690.10">
    <property type="entry name" value="secretion proteins EscU"/>
    <property type="match status" value="1"/>
</dbReference>
<sequence>MSEESDLEKTEPASPRRLEQAREEGDVPKSRELGSFALLAVSAGGLWVMGESIVRAASSFLARCLEFHRYDYTRAQDQWIYISAQFTPLATVLGGLVLMLVLAALTPLALTRGAISFKPLEPDISRLFKLQGLTRMFSVEGLLELPRLLLKLAMVGGVAWGLILHYRGEFMELPQQDLRAAMGDVMHVAGVAFLCMAAVMLLVVAVDVPLVLWQYARKHRMTKEEVRKEHRESEGDPHVKGRIRNLQRQAAQRRMMADVPKADVIVTNPTHYAVALRYSEKEGGAPRVLAKGADLVAAKIRELGTEHKIPILEAPPLARALYRHTEIGHQIPEALYAAVAEVLAYVYQLRRLHQVGGRAPKRPTDLPVPADMDPGPDPTNAGPEDAADDVTSNA</sequence>
<dbReference type="RefSeq" id="WP_064806571.1">
    <property type="nucleotide sequence ID" value="NZ_CP016023.1"/>
</dbReference>
<dbReference type="EMBL" id="CP016023">
    <property type="protein sequence ID" value="ANJ74593.1"/>
    <property type="molecule type" value="Genomic_DNA"/>
</dbReference>
<dbReference type="FunFam" id="3.40.1690.10:FF:000001">
    <property type="entry name" value="Flagellar biosynthetic protein FlhB"/>
    <property type="match status" value="1"/>
</dbReference>
<evidence type="ECO:0000256" key="6">
    <source>
        <dbReference type="ARBA" id="ARBA00022692"/>
    </source>
</evidence>
<keyword evidence="10 13" id="KW-0472">Membrane</keyword>
<dbReference type="Gene3D" id="6.10.250.2080">
    <property type="match status" value="1"/>
</dbReference>
<keyword evidence="5 13" id="KW-1003">Cell membrane</keyword>
<dbReference type="AlphaFoldDB" id="A0A192A2M6"/>
<dbReference type="InterPro" id="IPR006136">
    <property type="entry name" value="FlhB"/>
</dbReference>
<comment type="subcellular location">
    <subcellularLocation>
        <location evidence="1">Cell membrane</location>
        <topology evidence="1">Multi-pass membrane protein</topology>
    </subcellularLocation>
</comment>
<comment type="function">
    <text evidence="12 13">Required for formation of the rod structure in the basal body of the flagellar apparatus. Together with FliI and FliH, may constitute the export apparatus of flagellin.</text>
</comment>
<keyword evidence="16" id="KW-1185">Reference proteome</keyword>
<dbReference type="STRING" id="190721.ACS15_3921"/>
<dbReference type="InterPro" id="IPR029025">
    <property type="entry name" value="T3SS_substrate_exporter_C"/>
</dbReference>
<dbReference type="Proteomes" id="UP000078572">
    <property type="component" value="Chromosome 2"/>
</dbReference>
<keyword evidence="4 13" id="KW-0813">Transport</keyword>
<evidence type="ECO:0000256" key="3">
    <source>
        <dbReference type="ARBA" id="ARBA00021622"/>
    </source>
</evidence>
<proteinExistence type="inferred from homology"/>
<keyword evidence="15" id="KW-0969">Cilium</keyword>
<keyword evidence="8 13" id="KW-0653">Protein transport</keyword>
<gene>
    <name evidence="13" type="primary">flhB</name>
    <name evidence="15" type="ORF">A9Y76_18545</name>
</gene>
<dbReference type="PRINTS" id="PR00950">
    <property type="entry name" value="TYPE3IMSPROT"/>
</dbReference>
<comment type="similarity">
    <text evidence="2 13">Belongs to the type III secretion exporter family.</text>
</comment>
<evidence type="ECO:0000256" key="8">
    <source>
        <dbReference type="ARBA" id="ARBA00022927"/>
    </source>
</evidence>
<evidence type="ECO:0000256" key="9">
    <source>
        <dbReference type="ARBA" id="ARBA00022989"/>
    </source>
</evidence>
<feature type="region of interest" description="Disordered" evidence="14">
    <location>
        <begin position="1"/>
        <end position="28"/>
    </location>
</feature>
<keyword evidence="7 13" id="KW-1005">Bacterial flagellum biogenesis</keyword>
<evidence type="ECO:0000256" key="7">
    <source>
        <dbReference type="ARBA" id="ARBA00022795"/>
    </source>
</evidence>
<evidence type="ECO:0000256" key="14">
    <source>
        <dbReference type="SAM" id="MobiDB-lite"/>
    </source>
</evidence>
<keyword evidence="15" id="KW-0282">Flagellum</keyword>
<accession>A0A192A2M6</accession>
<feature type="region of interest" description="Disordered" evidence="14">
    <location>
        <begin position="357"/>
        <end position="394"/>
    </location>
</feature>
<feature type="region of interest" description="Disordered" evidence="14">
    <location>
        <begin position="223"/>
        <end position="242"/>
    </location>
</feature>
<feature type="compositionally biased region" description="Basic and acidic residues" evidence="14">
    <location>
        <begin position="223"/>
        <end position="239"/>
    </location>
</feature>